<evidence type="ECO:0000256" key="4">
    <source>
        <dbReference type="ARBA" id="ARBA00023054"/>
    </source>
</evidence>
<dbReference type="SUPFAM" id="SSF47113">
    <property type="entry name" value="Histone-fold"/>
    <property type="match status" value="1"/>
</dbReference>
<keyword evidence="6" id="KW-0010">Activator</keyword>
<dbReference type="AlphaFoldDB" id="A0A8S2B0M8"/>
<dbReference type="GO" id="GO:0003677">
    <property type="term" value="F:DNA binding"/>
    <property type="evidence" value="ECO:0007669"/>
    <property type="project" value="UniProtKB-KW"/>
</dbReference>
<organism evidence="15 16">
    <name type="scientific">Arabidopsis arenosa</name>
    <name type="common">Sand rock-cress</name>
    <name type="synonym">Cardaminopsis arenosa</name>
    <dbReference type="NCBI Taxonomy" id="38785"/>
    <lineage>
        <taxon>Eukaryota</taxon>
        <taxon>Viridiplantae</taxon>
        <taxon>Streptophyta</taxon>
        <taxon>Embryophyta</taxon>
        <taxon>Tracheophyta</taxon>
        <taxon>Spermatophyta</taxon>
        <taxon>Magnoliopsida</taxon>
        <taxon>eudicotyledons</taxon>
        <taxon>Gunneridae</taxon>
        <taxon>Pentapetalae</taxon>
        <taxon>rosids</taxon>
        <taxon>malvids</taxon>
        <taxon>Brassicales</taxon>
        <taxon>Brassicaceae</taxon>
        <taxon>Camelineae</taxon>
        <taxon>Arabidopsis</taxon>
    </lineage>
</organism>
<evidence type="ECO:0000256" key="5">
    <source>
        <dbReference type="ARBA" id="ARBA00023125"/>
    </source>
</evidence>
<reference evidence="15" key="1">
    <citation type="submission" date="2021-01" db="EMBL/GenBank/DDBJ databases">
        <authorList>
            <person name="Bezrukov I."/>
        </authorList>
    </citation>
    <scope>NUCLEOTIDE SEQUENCE</scope>
</reference>
<evidence type="ECO:0000259" key="14">
    <source>
        <dbReference type="Pfam" id="PF00808"/>
    </source>
</evidence>
<dbReference type="Proteomes" id="UP000682877">
    <property type="component" value="Chromosome 7"/>
</dbReference>
<accession>A0A8S2B0M8</accession>
<dbReference type="PANTHER" id="PTHR32054:SF97">
    <property type="entry name" value="PROTEIN PLASTID MOVEMENT IMPAIRED 15"/>
    <property type="match status" value="1"/>
</dbReference>
<dbReference type="InterPro" id="IPR003958">
    <property type="entry name" value="CBFA_NFYB_domain"/>
</dbReference>
<comment type="function">
    <text evidence="11">Stimulates the transcription of various genes by recognizing and binding to a CCAAT motif in promoters.</text>
</comment>
<evidence type="ECO:0000313" key="16">
    <source>
        <dbReference type="Proteomes" id="UP000682877"/>
    </source>
</evidence>
<dbReference type="Gene3D" id="1.10.20.10">
    <property type="entry name" value="Histone, subunit A"/>
    <property type="match status" value="1"/>
</dbReference>
<comment type="subcellular location">
    <subcellularLocation>
        <location evidence="1">Nucleus</location>
    </subcellularLocation>
</comment>
<comment type="similarity">
    <text evidence="2">Belongs to the WEB family.</text>
</comment>
<keyword evidence="16" id="KW-1185">Reference proteome</keyword>
<dbReference type="GO" id="GO:0005634">
    <property type="term" value="C:nucleus"/>
    <property type="evidence" value="ECO:0007669"/>
    <property type="project" value="UniProtKB-SubCell"/>
</dbReference>
<name>A0A8S2B0M8_ARAAE</name>
<evidence type="ECO:0000256" key="1">
    <source>
        <dbReference type="ARBA" id="ARBA00004123"/>
    </source>
</evidence>
<evidence type="ECO:0000256" key="13">
    <source>
        <dbReference type="SAM" id="MobiDB-lite"/>
    </source>
</evidence>
<dbReference type="GO" id="GO:0046982">
    <property type="term" value="F:protein heterodimerization activity"/>
    <property type="evidence" value="ECO:0007669"/>
    <property type="project" value="InterPro"/>
</dbReference>
<feature type="region of interest" description="Disordered" evidence="13">
    <location>
        <begin position="560"/>
        <end position="579"/>
    </location>
</feature>
<feature type="coiled-coil region" evidence="12">
    <location>
        <begin position="336"/>
        <end position="398"/>
    </location>
</feature>
<dbReference type="GO" id="GO:0009904">
    <property type="term" value="P:chloroplast accumulation movement"/>
    <property type="evidence" value="ECO:0007669"/>
    <property type="project" value="TreeGrafter"/>
</dbReference>
<dbReference type="FunFam" id="1.10.20.10:FF:000062">
    <property type="entry name" value="Nuclear transcription factor Y subunit C"/>
    <property type="match status" value="1"/>
</dbReference>
<proteinExistence type="inferred from homology"/>
<evidence type="ECO:0000256" key="6">
    <source>
        <dbReference type="ARBA" id="ARBA00023159"/>
    </source>
</evidence>
<comment type="similarity">
    <text evidence="10">Belongs to the NFYC/HAP5 subunit family.</text>
</comment>
<keyword evidence="4 12" id="KW-0175">Coiled coil</keyword>
<protein>
    <recommendedName>
        <fullName evidence="14">Transcription factor CBF/NF-Y/archaeal histone domain-containing protein</fullName>
    </recommendedName>
</protein>
<evidence type="ECO:0000256" key="10">
    <source>
        <dbReference type="ARBA" id="ARBA00038129"/>
    </source>
</evidence>
<evidence type="ECO:0000256" key="8">
    <source>
        <dbReference type="ARBA" id="ARBA00023242"/>
    </source>
</evidence>
<feature type="domain" description="Transcription factor CBF/NF-Y/archaeal histone" evidence="14">
    <location>
        <begin position="605"/>
        <end position="668"/>
    </location>
</feature>
<evidence type="ECO:0000256" key="3">
    <source>
        <dbReference type="ARBA" id="ARBA00023015"/>
    </source>
</evidence>
<dbReference type="EMBL" id="LR999457">
    <property type="protein sequence ID" value="CAE6206894.1"/>
    <property type="molecule type" value="Genomic_DNA"/>
</dbReference>
<feature type="coiled-coil region" evidence="12">
    <location>
        <begin position="177"/>
        <end position="217"/>
    </location>
</feature>
<dbReference type="GO" id="GO:0009903">
    <property type="term" value="P:chloroplast avoidance movement"/>
    <property type="evidence" value="ECO:0007669"/>
    <property type="project" value="TreeGrafter"/>
</dbReference>
<keyword evidence="7" id="KW-0804">Transcription</keyword>
<dbReference type="Pfam" id="PF00808">
    <property type="entry name" value="CBFD_NFYB_HMF"/>
    <property type="match status" value="1"/>
</dbReference>
<keyword evidence="3" id="KW-0805">Transcription regulation</keyword>
<comment type="subunit">
    <text evidence="9">Heterotrimeric transcription factor composed of three components, NF-YA, NF-YB and NF-YC. NF-YB and NF-YC must interact and dimerize for NF-YA association and DNA binding.</text>
</comment>
<sequence length="748" mass="86040">MANSDMKVPIVKSSLVVEAMHMSRKKLGVYNESRGDSETAKARAEAGLFEVKKSVEELALLIEMSNRSPELKKKDIEVSKIEEKYAEVMRVLEAVKEEVSEVKLNVASVLGERIAAEKEVEELRFKTEGNLKLLESLKKEIEVANEEHLMAALGKIEALKGYKEIERQRKRRAIEVLDLLVERNKRIKKMLDEAERLKDIENELFETNSDVEMLEIQLKLFKKMERRVQGRGNSMSRSNRSFGRGKYSLSVLKEVTEATEARKEELASVNVEIYRIMTVMDALRNEIIRAKDETACLEKLLRKDDVKIQKLNSNMLIERSKLEAVSIAEERISSLADNLVGSLEKLKKSKKAAKKEEFLLKEEKTVTKAETQKTKIEIDKKERELISKLDELEKVKHTEALVLEKLETLVEDTMESREMESEHCSTITISRFEYEYLSKHAYQAEETAEKKVAAAEAWVEALKASTKSVLMKSDTLMRESEMMRVEEEKELFRMERSLATKRLVEGEIQKFKQNSEAEGYISPKAVEKFTPVQRGKPRRYSSAGTPTFFKYNMRRPKSSRIRMQPVRSNHPPPSKKEGASSLETALNVFWNNQREQLGNFADQTYLPLSRVRKILKSNPEVQKISCDVPALFSKACEYFILEVTLRAWMNTQSCTRQTIRRCDIFQAVENSGTYDFLIDRVPFGPHCVVHQGVPPPAEMILPDMNVPIDMDETEQENLTEECSINNRGFDLNSDLQVVFFELLFLQSL</sequence>
<dbReference type="CDD" id="cd22908">
    <property type="entry name" value="HFD_NFYC-like"/>
    <property type="match status" value="1"/>
</dbReference>
<dbReference type="PANTHER" id="PTHR32054">
    <property type="entry name" value="HEAVY CHAIN, PUTATIVE, EXPRESSED-RELATED-RELATED"/>
    <property type="match status" value="1"/>
</dbReference>
<evidence type="ECO:0000256" key="11">
    <source>
        <dbReference type="ARBA" id="ARBA00059992"/>
    </source>
</evidence>
<keyword evidence="8" id="KW-0539">Nucleus</keyword>
<evidence type="ECO:0000256" key="9">
    <source>
        <dbReference type="ARBA" id="ARBA00025911"/>
    </source>
</evidence>
<evidence type="ECO:0000313" key="15">
    <source>
        <dbReference type="EMBL" id="CAE6206894.1"/>
    </source>
</evidence>
<evidence type="ECO:0000256" key="7">
    <source>
        <dbReference type="ARBA" id="ARBA00023163"/>
    </source>
</evidence>
<gene>
    <name evidence="15" type="ORF">AARE701A_LOCUS20201</name>
</gene>
<dbReference type="GO" id="GO:0005829">
    <property type="term" value="C:cytosol"/>
    <property type="evidence" value="ECO:0007669"/>
    <property type="project" value="TreeGrafter"/>
</dbReference>
<feature type="coiled-coil region" evidence="12">
    <location>
        <begin position="78"/>
        <end position="105"/>
    </location>
</feature>
<evidence type="ECO:0000256" key="2">
    <source>
        <dbReference type="ARBA" id="ARBA00005485"/>
    </source>
</evidence>
<keyword evidence="5" id="KW-0238">DNA-binding</keyword>
<dbReference type="InterPro" id="IPR009072">
    <property type="entry name" value="Histone-fold"/>
</dbReference>
<evidence type="ECO:0000256" key="12">
    <source>
        <dbReference type="SAM" id="Coils"/>
    </source>
</evidence>